<feature type="coiled-coil region" evidence="8">
    <location>
        <begin position="153"/>
        <end position="187"/>
    </location>
</feature>
<evidence type="ECO:0000313" key="12">
    <source>
        <dbReference type="Proteomes" id="UP001066276"/>
    </source>
</evidence>
<dbReference type="InterPro" id="IPR051891">
    <property type="entry name" value="TBK1-IKBKE_adapters"/>
</dbReference>
<evidence type="ECO:0000256" key="9">
    <source>
        <dbReference type="SAM" id="MobiDB-lite"/>
    </source>
</evidence>
<dbReference type="PANTHER" id="PTHR14432:SF6">
    <property type="entry name" value="5-AZACYTIDINE-INDUCED PROTEIN 2"/>
    <property type="match status" value="1"/>
</dbReference>
<dbReference type="GO" id="GO:0005737">
    <property type="term" value="C:cytoplasm"/>
    <property type="evidence" value="ECO:0007669"/>
    <property type="project" value="UniProtKB-SubCell"/>
</dbReference>
<keyword evidence="2" id="KW-0963">Cytoplasm</keyword>
<organism evidence="11 12">
    <name type="scientific">Pleurodeles waltl</name>
    <name type="common">Iberian ribbed newt</name>
    <dbReference type="NCBI Taxonomy" id="8319"/>
    <lineage>
        <taxon>Eukaryota</taxon>
        <taxon>Metazoa</taxon>
        <taxon>Chordata</taxon>
        <taxon>Craniata</taxon>
        <taxon>Vertebrata</taxon>
        <taxon>Euteleostomi</taxon>
        <taxon>Amphibia</taxon>
        <taxon>Batrachia</taxon>
        <taxon>Caudata</taxon>
        <taxon>Salamandroidea</taxon>
        <taxon>Salamandridae</taxon>
        <taxon>Pleurodelinae</taxon>
        <taxon>Pleurodeles</taxon>
    </lineage>
</organism>
<comment type="caution">
    <text evidence="11">The sequence shown here is derived from an EMBL/GenBank/DDBJ whole genome shotgun (WGS) entry which is preliminary data.</text>
</comment>
<reference evidence="11" key="1">
    <citation type="journal article" date="2022" name="bioRxiv">
        <title>Sequencing and chromosome-scale assembly of the giantPleurodeles waltlgenome.</title>
        <authorList>
            <person name="Brown T."/>
            <person name="Elewa A."/>
            <person name="Iarovenko S."/>
            <person name="Subramanian E."/>
            <person name="Araus A.J."/>
            <person name="Petzold A."/>
            <person name="Susuki M."/>
            <person name="Suzuki K.-i.T."/>
            <person name="Hayashi T."/>
            <person name="Toyoda A."/>
            <person name="Oliveira C."/>
            <person name="Osipova E."/>
            <person name="Leigh N.D."/>
            <person name="Simon A."/>
            <person name="Yun M.H."/>
        </authorList>
    </citation>
    <scope>NUCLEOTIDE SEQUENCE</scope>
    <source>
        <strain evidence="11">20211129_DDA</strain>
        <tissue evidence="11">Liver</tissue>
    </source>
</reference>
<feature type="coiled-coil region" evidence="8">
    <location>
        <begin position="86"/>
        <end position="113"/>
    </location>
</feature>
<evidence type="ECO:0000256" key="6">
    <source>
        <dbReference type="ARBA" id="ARBA00040858"/>
    </source>
</evidence>
<feature type="region of interest" description="Disordered" evidence="9">
    <location>
        <begin position="232"/>
        <end position="254"/>
    </location>
</feature>
<name>A0AAV7MFA4_PLEWA</name>
<evidence type="ECO:0000256" key="4">
    <source>
        <dbReference type="ARBA" id="ARBA00022843"/>
    </source>
</evidence>
<proteinExistence type="predicted"/>
<dbReference type="Proteomes" id="UP001066276">
    <property type="component" value="Chromosome 10"/>
</dbReference>
<sequence>MRSQLEKNFHHNEGTVKDCAVSHCNFEILVDNLRELCAAVMELDDDFFILDREKAENTRKRNKEGPLSSFSGDESVASHFALVTAYEDIKQRLKESEKENSFLKKRVRLLEDQLVEKCLGEETNFIGREQVNKAYHAYREICIERDNLKNHLDKVVKENLDSLKALNEQLQSKEVELLQLKTELETQQVMTNLNSTPTDWEVTELNSKLKVASLEQEMELLRGECLRLRSQAQSATQQDQTPTNCRLGHDPQTDGTLQRDMQQAFWELKKEMSNLHLVTEVQAEVLRKMKARDAATKKATPSAPVQCMEDLETGNTKVRLTLSGAEYNKKHDPFLHPEDGNVRWPSGDPTTPYVRVPIARTEERPIPVGGPAYQEHDFSARGSFDESSWVFSGSPKPSDSTFWETKSNVSPPSLYLLRK</sequence>
<feature type="domain" description="Tbk1/Ikki binding" evidence="10">
    <location>
        <begin position="258"/>
        <end position="310"/>
    </location>
</feature>
<feature type="region of interest" description="Disordered" evidence="9">
    <location>
        <begin position="385"/>
        <end position="412"/>
    </location>
</feature>
<evidence type="ECO:0000313" key="11">
    <source>
        <dbReference type="EMBL" id="KAJ1101844.1"/>
    </source>
</evidence>
<evidence type="ECO:0000256" key="2">
    <source>
        <dbReference type="ARBA" id="ARBA00022490"/>
    </source>
</evidence>
<comment type="function">
    <text evidence="7">Adapter protein which binds TBK1 and IKBKE playing a role in antiviral innate immunity. Activates serine/threonine-protein kinase TBK1 and facilitates its oligomerization. Enhances the phosphorylation of NF-kappa-B p65 subunit RELA by TBK1. Promotes TBK1-induced as well as TNF-alpha or PMA-induced activation of NF-kappa-B. Participates in IFNB promoter activation via TICAM1.</text>
</comment>
<keyword evidence="12" id="KW-1185">Reference proteome</keyword>
<evidence type="ECO:0000259" key="10">
    <source>
        <dbReference type="Pfam" id="PF12845"/>
    </source>
</evidence>
<gene>
    <name evidence="11" type="ORF">NDU88_006908</name>
</gene>
<evidence type="ECO:0000256" key="1">
    <source>
        <dbReference type="ARBA" id="ARBA00004496"/>
    </source>
</evidence>
<dbReference type="InterPro" id="IPR024581">
    <property type="entry name" value="TBD"/>
</dbReference>
<comment type="subcellular location">
    <subcellularLocation>
        <location evidence="1">Cytoplasm</location>
    </subcellularLocation>
</comment>
<keyword evidence="5 8" id="KW-0175">Coiled coil</keyword>
<evidence type="ECO:0000256" key="7">
    <source>
        <dbReference type="ARBA" id="ARBA00045676"/>
    </source>
</evidence>
<protein>
    <recommendedName>
        <fullName evidence="6">5-azacytidine-induced protein 2</fullName>
    </recommendedName>
</protein>
<dbReference type="PANTHER" id="PTHR14432">
    <property type="entry name" value="PROSAPIP2 PROTEIN/5-AZACYTIDINE INDUCED GENE 2"/>
    <property type="match status" value="1"/>
</dbReference>
<dbReference type="Pfam" id="PF12845">
    <property type="entry name" value="TBD"/>
    <property type="match status" value="1"/>
</dbReference>
<dbReference type="AlphaFoldDB" id="A0AAV7MFA4"/>
<keyword evidence="3" id="KW-0597">Phosphoprotein</keyword>
<keyword evidence="4" id="KW-0832">Ubl conjugation</keyword>
<evidence type="ECO:0000256" key="5">
    <source>
        <dbReference type="ARBA" id="ARBA00023054"/>
    </source>
</evidence>
<accession>A0AAV7MFA4</accession>
<evidence type="ECO:0000256" key="3">
    <source>
        <dbReference type="ARBA" id="ARBA00022553"/>
    </source>
</evidence>
<feature type="compositionally biased region" description="Polar residues" evidence="9">
    <location>
        <begin position="385"/>
        <end position="411"/>
    </location>
</feature>
<dbReference type="EMBL" id="JANPWB010000014">
    <property type="protein sequence ID" value="KAJ1101844.1"/>
    <property type="molecule type" value="Genomic_DNA"/>
</dbReference>
<feature type="compositionally biased region" description="Low complexity" evidence="9">
    <location>
        <begin position="232"/>
        <end position="241"/>
    </location>
</feature>
<evidence type="ECO:0000256" key="8">
    <source>
        <dbReference type="SAM" id="Coils"/>
    </source>
</evidence>